<dbReference type="AlphaFoldDB" id="A0A0R3UNU1"/>
<gene>
    <name evidence="2" type="ORF">MCOS_LOCUS9485</name>
</gene>
<dbReference type="Proteomes" id="UP000267029">
    <property type="component" value="Unassembled WGS sequence"/>
</dbReference>
<keyword evidence="3" id="KW-1185">Reference proteome</keyword>
<name>A0A0R3UNU1_MESCO</name>
<proteinExistence type="predicted"/>
<evidence type="ECO:0000256" key="1">
    <source>
        <dbReference type="SAM" id="MobiDB-lite"/>
    </source>
</evidence>
<organism evidence="2 3">
    <name type="scientific">Mesocestoides corti</name>
    <name type="common">Flatworm</name>
    <dbReference type="NCBI Taxonomy" id="53468"/>
    <lineage>
        <taxon>Eukaryota</taxon>
        <taxon>Metazoa</taxon>
        <taxon>Spiralia</taxon>
        <taxon>Lophotrochozoa</taxon>
        <taxon>Platyhelminthes</taxon>
        <taxon>Cestoda</taxon>
        <taxon>Eucestoda</taxon>
        <taxon>Cyclophyllidea</taxon>
        <taxon>Mesocestoididae</taxon>
        <taxon>Mesocestoides</taxon>
    </lineage>
</organism>
<sequence length="508" mass="56806">MSSFTPSGVAVSTVNPSTEVLIGQNVKSKIQDLFQRLRNYPFLSKDQLRESSKLMYDVQVVEGIVKILNDFSPPDEIHMFCRLFYDSYLSGDKKVKLLVTLLLPSMLNTYLVKASSLETEPKHQLQQQQQQANQSRRSSQPFPPTEQQKSASALESLSFLLSQLCELAPAFIRYPEHVEIKRTTSKLPDLRVPSIFHAPPQPPPTQYVSSKSQVPKASSATSLNPSTLTYNHSGPSLSTHVPSGSTDPDPACVVRIYTDTLMRQFVGGTVEQQGIVLTSIDTFCALVQRVTALNNRRVYVKVGSLLVDLATAIDRILFILSFDHDLLWSGNAELRLSTEELRKKVFDLLPLLDRFASYHCCASVILITSAIQNAWATRLQRPQMNPIGIHRRFRLVSDDPADLSEVVGESTTSSDTEAHAFHHRPSVFTNANFRAEPVSEDIPISGAVQEPVQKVAKKRLHLSEVLSRSSDNLYGSESSMALGAGTETLGRRTLHHHRFMHRLRHEKH</sequence>
<feature type="compositionally biased region" description="Polar residues" evidence="1">
    <location>
        <begin position="206"/>
        <end position="246"/>
    </location>
</feature>
<dbReference type="OrthoDB" id="18937at2759"/>
<protein>
    <submittedName>
        <fullName evidence="2">Uncharacterized protein</fullName>
    </submittedName>
</protein>
<feature type="region of interest" description="Disordered" evidence="1">
    <location>
        <begin position="195"/>
        <end position="246"/>
    </location>
</feature>
<evidence type="ECO:0000313" key="2">
    <source>
        <dbReference type="EMBL" id="VDD83482.1"/>
    </source>
</evidence>
<feature type="compositionally biased region" description="Low complexity" evidence="1">
    <location>
        <begin position="124"/>
        <end position="140"/>
    </location>
</feature>
<reference evidence="2 3" key="1">
    <citation type="submission" date="2018-10" db="EMBL/GenBank/DDBJ databases">
        <authorList>
            <consortium name="Pathogen Informatics"/>
        </authorList>
    </citation>
    <scope>NUCLEOTIDE SEQUENCE [LARGE SCALE GENOMIC DNA]</scope>
</reference>
<evidence type="ECO:0000313" key="3">
    <source>
        <dbReference type="Proteomes" id="UP000267029"/>
    </source>
</evidence>
<feature type="region of interest" description="Disordered" evidence="1">
    <location>
        <begin position="121"/>
        <end position="148"/>
    </location>
</feature>
<dbReference type="EMBL" id="UXSR01005739">
    <property type="protein sequence ID" value="VDD83482.1"/>
    <property type="molecule type" value="Genomic_DNA"/>
</dbReference>
<dbReference type="STRING" id="53468.A0A0R3UNU1"/>
<accession>A0A0R3UNU1</accession>